<protein>
    <recommendedName>
        <fullName evidence="6">Long-chain-fatty-acid--CoA ligase</fullName>
        <ecNumber evidence="5">6.2.1.3</ecNumber>
    </recommendedName>
    <alternativeName>
        <fullName evidence="7">Long-chain acyl-CoA synthetase</fullName>
    </alternativeName>
</protein>
<dbReference type="Gene3D" id="3.40.50.12780">
    <property type="entry name" value="N-terminal domain of ligase-like"/>
    <property type="match status" value="1"/>
</dbReference>
<dbReference type="CDD" id="cd05936">
    <property type="entry name" value="FC-FACS_FadD_like"/>
    <property type="match status" value="1"/>
</dbReference>
<dbReference type="SUPFAM" id="SSF56801">
    <property type="entry name" value="Acetyl-CoA synthetase-like"/>
    <property type="match status" value="1"/>
</dbReference>
<keyword evidence="4" id="KW-0472">Membrane</keyword>
<reference evidence="11 12" key="1">
    <citation type="journal article" date="2012" name="J. Am. Chem. Soc.">
        <title>Bacterial biosynthesis and maturation of the didemnin anti-cancer agents.</title>
        <authorList>
            <person name="Xu Y."/>
            <person name="Kersten R.D."/>
            <person name="Nam S.J."/>
            <person name="Lu L."/>
            <person name="Al-Suwailem A.M."/>
            <person name="Zheng H."/>
            <person name="Fenical W."/>
            <person name="Dorrestein P.C."/>
            <person name="Moore B.S."/>
            <person name="Qian P.Y."/>
        </authorList>
    </citation>
    <scope>NUCLEOTIDE SEQUENCE [LARGE SCALE GENOMIC DNA]</scope>
    <source>
        <strain evidence="11 12">KA081020-065</strain>
    </source>
</reference>
<feature type="domain" description="AMP-binding enzyme C-terminal" evidence="10">
    <location>
        <begin position="504"/>
        <end position="579"/>
    </location>
</feature>
<evidence type="ECO:0000259" key="10">
    <source>
        <dbReference type="Pfam" id="PF13193"/>
    </source>
</evidence>
<dbReference type="KEGG" id="tmo:TMO_1434"/>
<sequence>MTAIRDAVPAREETPAEEGRMTQSSRHPETTGANVPVTDEPLPYWASSYPPGIDWRLPWQPRAVTTVLASAVAEFGPKPMVSFGETSFTYAEIDRLSDRAAAGLARLGVGPGRQLGLYLPNTPVYPIMFFAAMKLGAIVVNMSPLDALRELRHKVEDGQVAVLVTLALPPFAETALKLADETGLGTLVMARRPDGLPGDGPVPLPDDPRVHDYQDVIACTDPVTPAAIADPAEEVAVLQYTGGTTGVPKAAMLTHANLMVATEMQHAWTMTGEDALLKRGEETMLLVLPLFHIYALSPCFLRAVDAGWHVILHPRFDAATVLRDLSARKVTIFPGVPTMYTAMLALPEFRQTDLSALKTCASGGAPLPVEVRDAFERATGIPVLEGWGMTETSPAGTASQARDGYRTPRGSCGLPLPGLILEIVDLNDPDRLLPPGQTGELCIRGPNVMKGYWKRPDATAEAFAGGRFHTGDVGYMDEKGYLYLVDRKKDMILSGGFNVYPRVIEEAIYEHPSVSEVIVIGVPDAYRGQSAKAFVKLKPGAEEMDIEGWRSYLADKLGRHEMPAAVEYREELPKTPVGKLSKKELVAEEKAKWDAAGGDTRARA</sequence>
<evidence type="ECO:0000256" key="2">
    <source>
        <dbReference type="ARBA" id="ARBA00005005"/>
    </source>
</evidence>
<proteinExistence type="predicted"/>
<evidence type="ECO:0000256" key="3">
    <source>
        <dbReference type="ARBA" id="ARBA00022598"/>
    </source>
</evidence>
<dbReference type="Pfam" id="PF13193">
    <property type="entry name" value="AMP-binding_C"/>
    <property type="match status" value="1"/>
</dbReference>
<keyword evidence="12" id="KW-1185">Reference proteome</keyword>
<dbReference type="PROSITE" id="PS00455">
    <property type="entry name" value="AMP_BINDING"/>
    <property type="match status" value="1"/>
</dbReference>
<feature type="region of interest" description="Disordered" evidence="8">
    <location>
        <begin position="1"/>
        <end position="37"/>
    </location>
</feature>
<evidence type="ECO:0000256" key="4">
    <source>
        <dbReference type="ARBA" id="ARBA00023136"/>
    </source>
</evidence>
<evidence type="ECO:0000256" key="1">
    <source>
        <dbReference type="ARBA" id="ARBA00004170"/>
    </source>
</evidence>
<organism evidence="11 12">
    <name type="scientific">Tistrella mobilis (strain KA081020-065)</name>
    <dbReference type="NCBI Taxonomy" id="1110502"/>
    <lineage>
        <taxon>Bacteria</taxon>
        <taxon>Pseudomonadati</taxon>
        <taxon>Pseudomonadota</taxon>
        <taxon>Alphaproteobacteria</taxon>
        <taxon>Geminicoccales</taxon>
        <taxon>Geminicoccaceae</taxon>
        <taxon>Tistrella</taxon>
    </lineage>
</organism>
<evidence type="ECO:0000256" key="7">
    <source>
        <dbReference type="ARBA" id="ARBA00042773"/>
    </source>
</evidence>
<dbReference type="InterPro" id="IPR025110">
    <property type="entry name" value="AMP-bd_C"/>
</dbReference>
<dbReference type="GO" id="GO:0004467">
    <property type="term" value="F:long-chain fatty acid-CoA ligase activity"/>
    <property type="evidence" value="ECO:0007669"/>
    <property type="project" value="UniProtKB-EC"/>
</dbReference>
<dbReference type="HOGENOM" id="CLU_000022_59_7_5"/>
<dbReference type="STRING" id="1110502.TMO_1434"/>
<dbReference type="eggNOG" id="COG0318">
    <property type="taxonomic scope" value="Bacteria"/>
</dbReference>
<evidence type="ECO:0000256" key="6">
    <source>
        <dbReference type="ARBA" id="ARBA00039545"/>
    </source>
</evidence>
<dbReference type="GO" id="GO:0016020">
    <property type="term" value="C:membrane"/>
    <property type="evidence" value="ECO:0007669"/>
    <property type="project" value="UniProtKB-SubCell"/>
</dbReference>
<gene>
    <name evidence="11" type="primary">lcfA</name>
    <name evidence="11" type="ordered locus">TMO_1434</name>
</gene>
<evidence type="ECO:0000256" key="8">
    <source>
        <dbReference type="SAM" id="MobiDB-lite"/>
    </source>
</evidence>
<dbReference type="EMBL" id="CP003236">
    <property type="protein sequence ID" value="AFK53273.1"/>
    <property type="molecule type" value="Genomic_DNA"/>
</dbReference>
<comment type="pathway">
    <text evidence="2">Lipid metabolism; fatty acid beta-oxidation.</text>
</comment>
<dbReference type="EC" id="6.2.1.3" evidence="5"/>
<evidence type="ECO:0000259" key="9">
    <source>
        <dbReference type="Pfam" id="PF00501"/>
    </source>
</evidence>
<dbReference type="Proteomes" id="UP000005258">
    <property type="component" value="Chromosome"/>
</dbReference>
<dbReference type="RefSeq" id="WP_014744952.1">
    <property type="nucleotide sequence ID" value="NC_017956.1"/>
</dbReference>
<dbReference type="InterPro" id="IPR042099">
    <property type="entry name" value="ANL_N_sf"/>
</dbReference>
<comment type="subcellular location">
    <subcellularLocation>
        <location evidence="1">Membrane</location>
        <topology evidence="1">Peripheral membrane protein</topology>
    </subcellularLocation>
</comment>
<dbReference type="InterPro" id="IPR045851">
    <property type="entry name" value="AMP-bd_C_sf"/>
</dbReference>
<feature type="compositionally biased region" description="Basic and acidic residues" evidence="8">
    <location>
        <begin position="8"/>
        <end position="20"/>
    </location>
</feature>
<dbReference type="InterPro" id="IPR000873">
    <property type="entry name" value="AMP-dep_synth/lig_dom"/>
</dbReference>
<evidence type="ECO:0000313" key="12">
    <source>
        <dbReference type="Proteomes" id="UP000005258"/>
    </source>
</evidence>
<dbReference type="Gene3D" id="3.30.300.30">
    <property type="match status" value="1"/>
</dbReference>
<dbReference type="InterPro" id="IPR020845">
    <property type="entry name" value="AMP-binding_CS"/>
</dbReference>
<dbReference type="Pfam" id="PF00501">
    <property type="entry name" value="AMP-binding"/>
    <property type="match status" value="1"/>
</dbReference>
<feature type="domain" description="AMP-dependent synthetase/ligase" evidence="9">
    <location>
        <begin position="71"/>
        <end position="453"/>
    </location>
</feature>
<dbReference type="PATRIC" id="fig|1110502.3.peg.1479"/>
<accession>I3TKI5</accession>
<dbReference type="AlphaFoldDB" id="I3TKI5"/>
<evidence type="ECO:0000256" key="5">
    <source>
        <dbReference type="ARBA" id="ARBA00026121"/>
    </source>
</evidence>
<evidence type="ECO:0000313" key="11">
    <source>
        <dbReference type="EMBL" id="AFK53273.1"/>
    </source>
</evidence>
<keyword evidence="3 11" id="KW-0436">Ligase</keyword>
<name>I3TKI5_TISMK</name>
<dbReference type="PANTHER" id="PTHR43767:SF8">
    <property type="entry name" value="LONG-CHAIN-FATTY-ACID--COA LIGASE"/>
    <property type="match status" value="1"/>
</dbReference>
<dbReference type="InterPro" id="IPR050237">
    <property type="entry name" value="ATP-dep_AMP-bd_enzyme"/>
</dbReference>
<dbReference type="PANTHER" id="PTHR43767">
    <property type="entry name" value="LONG-CHAIN-FATTY-ACID--COA LIGASE"/>
    <property type="match status" value="1"/>
</dbReference>